<gene>
    <name evidence="2" type="ORF">BFS30_24600</name>
</gene>
<feature type="chain" id="PRO_5009098905" evidence="1">
    <location>
        <begin position="21"/>
        <end position="370"/>
    </location>
</feature>
<keyword evidence="3" id="KW-1185">Reference proteome</keyword>
<organism evidence="2 3">
    <name type="scientific">Pedobacter steynii</name>
    <dbReference type="NCBI Taxonomy" id="430522"/>
    <lineage>
        <taxon>Bacteria</taxon>
        <taxon>Pseudomonadati</taxon>
        <taxon>Bacteroidota</taxon>
        <taxon>Sphingobacteriia</taxon>
        <taxon>Sphingobacteriales</taxon>
        <taxon>Sphingobacteriaceae</taxon>
        <taxon>Pedobacter</taxon>
    </lineage>
</organism>
<feature type="signal peptide" evidence="1">
    <location>
        <begin position="1"/>
        <end position="20"/>
    </location>
</feature>
<evidence type="ECO:0000313" key="2">
    <source>
        <dbReference type="EMBL" id="AOM80062.1"/>
    </source>
</evidence>
<proteinExistence type="predicted"/>
<protein>
    <submittedName>
        <fullName evidence="2">Uncharacterized protein</fullName>
    </submittedName>
</protein>
<keyword evidence="1" id="KW-0732">Signal</keyword>
<sequence>MNKIYVKTLAVIMTGLSLFAACKRSESMEPDKLNATASGMPTPITGKEGLSVSNGWLKFSNMKSFNTTMEMLQEKFGTPKKLKGWEAAYNRQGYTSLRNLYEKLDADTSERRTAPTADSLINANKLLDCPDSWFATVVSKDGYIQIADTVYSFKPGKEKGEAYAIPARHVKSIISRVEPEQLEGTKVHYTSFLRIPFPRWGEVGEEHTGPLRLPICLYMGSPMPNFWGQSGGDIYHGDNGDPFPEHNGRTVKLNYHRWRVGYVFYASTGVRLKMWKHTRFAGWQSVTYADQMTMEACCKGYAVTAGTSPYQFNSSTSPSWPGFTRYAENNFEKTLKWVGSPIFSEILLEHFNFHFKVNYRGRIVERSIRQ</sequence>
<evidence type="ECO:0000256" key="1">
    <source>
        <dbReference type="SAM" id="SignalP"/>
    </source>
</evidence>
<dbReference type="Proteomes" id="UP000094313">
    <property type="component" value="Chromosome"/>
</dbReference>
<evidence type="ECO:0000313" key="3">
    <source>
        <dbReference type="Proteomes" id="UP000094313"/>
    </source>
</evidence>
<accession>A0A1D7QN19</accession>
<dbReference type="PROSITE" id="PS51257">
    <property type="entry name" value="PROKAR_LIPOPROTEIN"/>
    <property type="match status" value="1"/>
</dbReference>
<name>A0A1D7QN19_9SPHI</name>
<dbReference type="OrthoDB" id="710147at2"/>
<dbReference type="AlphaFoldDB" id="A0A1D7QN19"/>
<dbReference type="EMBL" id="CP017141">
    <property type="protein sequence ID" value="AOM80062.1"/>
    <property type="molecule type" value="Genomic_DNA"/>
</dbReference>
<dbReference type="KEGG" id="psty:BFS30_24600"/>
<reference evidence="2 3" key="1">
    <citation type="submission" date="2016-08" db="EMBL/GenBank/DDBJ databases">
        <authorList>
            <person name="Seilhamer J.J."/>
        </authorList>
    </citation>
    <scope>NUCLEOTIDE SEQUENCE [LARGE SCALE GENOMIC DNA]</scope>
    <source>
        <strain evidence="2 3">DX4</strain>
    </source>
</reference>
<dbReference type="RefSeq" id="WP_069381724.1">
    <property type="nucleotide sequence ID" value="NZ_CP017141.1"/>
</dbReference>